<feature type="compositionally biased region" description="Basic and acidic residues" evidence="1">
    <location>
        <begin position="58"/>
        <end position="69"/>
    </location>
</feature>
<evidence type="ECO:0000256" key="1">
    <source>
        <dbReference type="SAM" id="MobiDB-lite"/>
    </source>
</evidence>
<dbReference type="EMBL" id="JAUSVX010000001">
    <property type="protein sequence ID" value="MDQ0468246.1"/>
    <property type="molecule type" value="Genomic_DNA"/>
</dbReference>
<feature type="compositionally biased region" description="Low complexity" evidence="1">
    <location>
        <begin position="36"/>
        <end position="52"/>
    </location>
</feature>
<evidence type="ECO:0000313" key="3">
    <source>
        <dbReference type="Proteomes" id="UP001242480"/>
    </source>
</evidence>
<dbReference type="RefSeq" id="WP_307269070.1">
    <property type="nucleotide sequence ID" value="NZ_JAUSVX010000001.1"/>
</dbReference>
<comment type="caution">
    <text evidence="2">The sequence shown here is derived from an EMBL/GenBank/DDBJ whole genome shotgun (WGS) entry which is preliminary data.</text>
</comment>
<reference evidence="2 3" key="1">
    <citation type="submission" date="2023-07" db="EMBL/GenBank/DDBJ databases">
        <title>Genomic Encyclopedia of Type Strains, Phase IV (KMG-IV): sequencing the most valuable type-strain genomes for metagenomic binning, comparative biology and taxonomic classification.</title>
        <authorList>
            <person name="Goeker M."/>
        </authorList>
    </citation>
    <scope>NUCLEOTIDE SEQUENCE [LARGE SCALE GENOMIC DNA]</scope>
    <source>
        <strain evidence="2 3">DSM 19619</strain>
    </source>
</reference>
<dbReference type="Proteomes" id="UP001242480">
    <property type="component" value="Unassembled WGS sequence"/>
</dbReference>
<proteinExistence type="predicted"/>
<gene>
    <name evidence="2" type="ORF">QO011_001241</name>
</gene>
<evidence type="ECO:0000313" key="2">
    <source>
        <dbReference type="EMBL" id="MDQ0468246.1"/>
    </source>
</evidence>
<accession>A0ABU0J1W6</accession>
<keyword evidence="3" id="KW-1185">Reference proteome</keyword>
<feature type="region of interest" description="Disordered" evidence="1">
    <location>
        <begin position="36"/>
        <end position="76"/>
    </location>
</feature>
<organism evidence="2 3">
    <name type="scientific">Labrys wisconsinensis</name>
    <dbReference type="NCBI Taxonomy" id="425677"/>
    <lineage>
        <taxon>Bacteria</taxon>
        <taxon>Pseudomonadati</taxon>
        <taxon>Pseudomonadota</taxon>
        <taxon>Alphaproteobacteria</taxon>
        <taxon>Hyphomicrobiales</taxon>
        <taxon>Xanthobacteraceae</taxon>
        <taxon>Labrys</taxon>
    </lineage>
</organism>
<protein>
    <submittedName>
        <fullName evidence="2">Uncharacterized protein</fullName>
    </submittedName>
</protein>
<sequence length="76" mass="7976">MDFPIVPRMDRHAVVLVVHLEAVVGAEKKTVLSMTGASRRAATAGSAGRHAGPTIIRNEGRDQAADRLRPASGTSS</sequence>
<name>A0ABU0J1W6_9HYPH</name>